<protein>
    <recommendedName>
        <fullName evidence="3">PiggyBac transposable element-derived protein domain-containing protein</fullName>
    </recommendedName>
</protein>
<dbReference type="EMBL" id="ANJA01004167">
    <property type="protein sequence ID" value="ETO59284.1"/>
    <property type="molecule type" value="Genomic_DNA"/>
</dbReference>
<proteinExistence type="predicted"/>
<evidence type="ECO:0008006" key="3">
    <source>
        <dbReference type="Google" id="ProtNLM"/>
    </source>
</evidence>
<dbReference type="PANTHER" id="PTHR46599">
    <property type="entry name" value="PIGGYBAC TRANSPOSABLE ELEMENT-DERIVED PROTEIN 4"/>
    <property type="match status" value="1"/>
</dbReference>
<dbReference type="OrthoDB" id="126899at2759"/>
<organism evidence="1 2">
    <name type="scientific">Phytophthora nicotianae P1976</name>
    <dbReference type="NCBI Taxonomy" id="1317066"/>
    <lineage>
        <taxon>Eukaryota</taxon>
        <taxon>Sar</taxon>
        <taxon>Stramenopiles</taxon>
        <taxon>Oomycota</taxon>
        <taxon>Peronosporomycetes</taxon>
        <taxon>Peronosporales</taxon>
        <taxon>Peronosporaceae</taxon>
        <taxon>Phytophthora</taxon>
    </lineage>
</organism>
<reference evidence="1 2" key="1">
    <citation type="submission" date="2013-11" db="EMBL/GenBank/DDBJ databases">
        <title>The Genome Sequence of Phytophthora parasitica P1976.</title>
        <authorList>
            <consortium name="The Broad Institute Genomics Platform"/>
            <person name="Russ C."/>
            <person name="Tyler B."/>
            <person name="Panabieres F."/>
            <person name="Shan W."/>
            <person name="Tripathy S."/>
            <person name="Grunwald N."/>
            <person name="Machado M."/>
            <person name="Johnson C.S."/>
            <person name="Walker B."/>
            <person name="Young S."/>
            <person name="Zeng Q."/>
            <person name="Gargeya S."/>
            <person name="Fitzgerald M."/>
            <person name="Haas B."/>
            <person name="Abouelleil A."/>
            <person name="Allen A.W."/>
            <person name="Alvarado L."/>
            <person name="Arachchi H.M."/>
            <person name="Berlin A.M."/>
            <person name="Chapman S.B."/>
            <person name="Gainer-Dewar J."/>
            <person name="Goldberg J."/>
            <person name="Griggs A."/>
            <person name="Gujja S."/>
            <person name="Hansen M."/>
            <person name="Howarth C."/>
            <person name="Imamovic A."/>
            <person name="Ireland A."/>
            <person name="Larimer J."/>
            <person name="McCowan C."/>
            <person name="Murphy C."/>
            <person name="Pearson M."/>
            <person name="Poon T.W."/>
            <person name="Priest M."/>
            <person name="Roberts A."/>
            <person name="Saif S."/>
            <person name="Shea T."/>
            <person name="Sisk P."/>
            <person name="Sykes S."/>
            <person name="Wortman J."/>
            <person name="Nusbaum C."/>
            <person name="Birren B."/>
        </authorList>
    </citation>
    <scope>NUCLEOTIDE SEQUENCE [LARGE SCALE GENOMIC DNA]</scope>
    <source>
        <strain evidence="1 2">P1976</strain>
    </source>
</reference>
<gene>
    <name evidence="1" type="ORF">F444_22343</name>
</gene>
<evidence type="ECO:0000313" key="1">
    <source>
        <dbReference type="EMBL" id="ETO59284.1"/>
    </source>
</evidence>
<name>A0A080YY23_PHYNI</name>
<dbReference type="Proteomes" id="UP000028582">
    <property type="component" value="Unassembled WGS sequence"/>
</dbReference>
<dbReference type="AlphaFoldDB" id="A0A080YY23"/>
<comment type="caution">
    <text evidence="1">The sequence shown here is derived from an EMBL/GenBank/DDBJ whole genome shotgun (WGS) entry which is preliminary data.</text>
</comment>
<accession>A0A080YY23</accession>
<sequence>MVCEEVVFKDVDLEEVVEGRRHVQLRTRPLQKQTKWMTLNLEMVSAGRLILTILSLNHPKPVLHKERLRRQHGVLSSEEGQKRVLFQIRWLDSQFHSAVEQFYPAPECVALYNANMQGVDRLDQIRGCFSTADGHSFKRWHKKLALALIDVARSNAYLTWRLVKPDPATRDPHRSFLMELVGELLNDQWRGAPSDGRMLYSGGMLDGEDVEQVDTPSSRTPGNKSAVLAETTCASVSSRQIYAEKSRKRRRCIVC</sequence>
<evidence type="ECO:0000313" key="2">
    <source>
        <dbReference type="Proteomes" id="UP000028582"/>
    </source>
</evidence>
<dbReference type="PANTHER" id="PTHR46599:SF3">
    <property type="entry name" value="PIGGYBAC TRANSPOSABLE ELEMENT-DERIVED PROTEIN 4"/>
    <property type="match status" value="1"/>
</dbReference>